<evidence type="ECO:0000256" key="4">
    <source>
        <dbReference type="ARBA" id="ARBA00022481"/>
    </source>
</evidence>
<evidence type="ECO:0000256" key="2">
    <source>
        <dbReference type="ARBA" id="ARBA00008358"/>
    </source>
</evidence>
<evidence type="ECO:0000256" key="8">
    <source>
        <dbReference type="ARBA" id="ARBA00023136"/>
    </source>
</evidence>
<dbReference type="PANTHER" id="PTHR38779">
    <property type="entry name" value="TYPE II SECRETION SYSTEM PROTEIN I-RELATED"/>
    <property type="match status" value="1"/>
</dbReference>
<evidence type="ECO:0000256" key="9">
    <source>
        <dbReference type="SAM" id="Phobius"/>
    </source>
</evidence>
<dbReference type="GO" id="GO:0015628">
    <property type="term" value="P:protein secretion by the type II secretion system"/>
    <property type="evidence" value="ECO:0007669"/>
    <property type="project" value="InterPro"/>
</dbReference>
<comment type="similarity">
    <text evidence="2">Belongs to the GSP I family.</text>
</comment>
<keyword evidence="8 9" id="KW-0472">Membrane</keyword>
<sequence>MTDNARPEKSPCGGFTLLEVIVAVSIIGIVLVAVFRMQSQTILMNQKARFYTLAPLLAQQALAKVSIRAEKGEISGSGDFGEELPGYAWQASGEDVESEALGEAAENLKQIDVTVSFNGDEMTYGFRTYRLMPEKG</sequence>
<dbReference type="NCBIfam" id="TIGR02532">
    <property type="entry name" value="IV_pilin_GFxxxE"/>
    <property type="match status" value="1"/>
</dbReference>
<keyword evidence="5" id="KW-0997">Cell inner membrane</keyword>
<evidence type="ECO:0000313" key="10">
    <source>
        <dbReference type="EMBL" id="GBC64064.1"/>
    </source>
</evidence>
<dbReference type="Proteomes" id="UP000288096">
    <property type="component" value="Unassembled WGS sequence"/>
</dbReference>
<dbReference type="PANTHER" id="PTHR38779:SF2">
    <property type="entry name" value="TYPE II SECRETION SYSTEM PROTEIN I-RELATED"/>
    <property type="match status" value="1"/>
</dbReference>
<organism evidence="10 11">
    <name type="scientific">Desulfonema ishimotonii</name>
    <dbReference type="NCBI Taxonomy" id="45657"/>
    <lineage>
        <taxon>Bacteria</taxon>
        <taxon>Pseudomonadati</taxon>
        <taxon>Thermodesulfobacteriota</taxon>
        <taxon>Desulfobacteria</taxon>
        <taxon>Desulfobacterales</taxon>
        <taxon>Desulfococcaceae</taxon>
        <taxon>Desulfonema</taxon>
    </lineage>
</organism>
<reference evidence="11" key="2">
    <citation type="submission" date="2019-01" db="EMBL/GenBank/DDBJ databases">
        <title>Genome sequence of Desulfonema ishimotonii strain Tokyo 01.</title>
        <authorList>
            <person name="Fukui M."/>
        </authorList>
    </citation>
    <scope>NUCLEOTIDE SEQUENCE [LARGE SCALE GENOMIC DNA]</scope>
    <source>
        <strain evidence="11">Tokyo 01</strain>
    </source>
</reference>
<evidence type="ECO:0000256" key="1">
    <source>
        <dbReference type="ARBA" id="ARBA00004377"/>
    </source>
</evidence>
<keyword evidence="3" id="KW-1003">Cell membrane</keyword>
<proteinExistence type="inferred from homology"/>
<gene>
    <name evidence="10" type="ORF">DENIS_5065</name>
</gene>
<dbReference type="Pfam" id="PF07963">
    <property type="entry name" value="N_methyl"/>
    <property type="match status" value="1"/>
</dbReference>
<dbReference type="PROSITE" id="PS00409">
    <property type="entry name" value="PROKAR_NTER_METHYL"/>
    <property type="match status" value="1"/>
</dbReference>
<dbReference type="EMBL" id="BEXT01000001">
    <property type="protein sequence ID" value="GBC64064.1"/>
    <property type="molecule type" value="Genomic_DNA"/>
</dbReference>
<dbReference type="RefSeq" id="WP_166405297.1">
    <property type="nucleotide sequence ID" value="NZ_BEXT01000001.1"/>
</dbReference>
<dbReference type="AlphaFoldDB" id="A0A401G4C5"/>
<keyword evidence="11" id="KW-1185">Reference proteome</keyword>
<evidence type="ECO:0000256" key="3">
    <source>
        <dbReference type="ARBA" id="ARBA00022475"/>
    </source>
</evidence>
<dbReference type="InterPro" id="IPR010052">
    <property type="entry name" value="T2SS_protein-GspI"/>
</dbReference>
<reference evidence="11" key="1">
    <citation type="submission" date="2017-11" db="EMBL/GenBank/DDBJ databases">
        <authorList>
            <person name="Watanabe M."/>
            <person name="Kojima H."/>
        </authorList>
    </citation>
    <scope>NUCLEOTIDE SEQUENCE [LARGE SCALE GENOMIC DNA]</scope>
    <source>
        <strain evidence="11">Tokyo 01</strain>
    </source>
</reference>
<keyword evidence="4" id="KW-0488">Methylation</keyword>
<comment type="caution">
    <text evidence="10">The sequence shown here is derived from an EMBL/GenBank/DDBJ whole genome shotgun (WGS) entry which is preliminary data.</text>
</comment>
<keyword evidence="7 9" id="KW-1133">Transmembrane helix</keyword>
<dbReference type="InterPro" id="IPR012902">
    <property type="entry name" value="N_methyl_site"/>
</dbReference>
<feature type="transmembrane region" description="Helical" evidence="9">
    <location>
        <begin position="15"/>
        <end position="35"/>
    </location>
</feature>
<name>A0A401G4C5_9BACT</name>
<evidence type="ECO:0000256" key="6">
    <source>
        <dbReference type="ARBA" id="ARBA00022692"/>
    </source>
</evidence>
<protein>
    <submittedName>
        <fullName evidence="10">Prepilin-type cleavage/methylation domain-contai ning protein</fullName>
    </submittedName>
</protein>
<accession>A0A401G4C5</accession>
<evidence type="ECO:0000256" key="5">
    <source>
        <dbReference type="ARBA" id="ARBA00022519"/>
    </source>
</evidence>
<keyword evidence="6 9" id="KW-0812">Transmembrane</keyword>
<evidence type="ECO:0000256" key="7">
    <source>
        <dbReference type="ARBA" id="ARBA00022989"/>
    </source>
</evidence>
<dbReference type="GO" id="GO:0005886">
    <property type="term" value="C:plasma membrane"/>
    <property type="evidence" value="ECO:0007669"/>
    <property type="project" value="UniProtKB-SubCell"/>
</dbReference>
<evidence type="ECO:0000313" key="11">
    <source>
        <dbReference type="Proteomes" id="UP000288096"/>
    </source>
</evidence>
<dbReference type="GO" id="GO:0015627">
    <property type="term" value="C:type II protein secretion system complex"/>
    <property type="evidence" value="ECO:0007669"/>
    <property type="project" value="InterPro"/>
</dbReference>
<comment type="subcellular location">
    <subcellularLocation>
        <location evidence="1">Cell inner membrane</location>
        <topology evidence="1">Single-pass membrane protein</topology>
    </subcellularLocation>
</comment>